<dbReference type="PANTHER" id="PTHR45764">
    <property type="entry name" value="BZIP TRANSCRIPTION FACTOR 44"/>
    <property type="match status" value="1"/>
</dbReference>
<keyword evidence="5" id="KW-0539">Nucleus</keyword>
<evidence type="ECO:0000256" key="1">
    <source>
        <dbReference type="ARBA" id="ARBA00004123"/>
    </source>
</evidence>
<feature type="region of interest" description="Disordered" evidence="6">
    <location>
        <begin position="21"/>
        <end position="56"/>
    </location>
</feature>
<accession>A0A8J5HLG2</accession>
<reference evidence="8 9" key="1">
    <citation type="submission" date="2020-08" db="EMBL/GenBank/DDBJ databases">
        <title>Plant Genome Project.</title>
        <authorList>
            <person name="Zhang R.-G."/>
        </authorList>
    </citation>
    <scope>NUCLEOTIDE SEQUENCE [LARGE SCALE GENOMIC DNA]</scope>
    <source>
        <tissue evidence="8">Rhizome</tissue>
    </source>
</reference>
<dbReference type="SMART" id="SM00338">
    <property type="entry name" value="BRLZ"/>
    <property type="match status" value="1"/>
</dbReference>
<evidence type="ECO:0000256" key="2">
    <source>
        <dbReference type="ARBA" id="ARBA00023015"/>
    </source>
</evidence>
<dbReference type="Pfam" id="PF00170">
    <property type="entry name" value="bZIP_1"/>
    <property type="match status" value="1"/>
</dbReference>
<evidence type="ECO:0000256" key="6">
    <source>
        <dbReference type="SAM" id="MobiDB-lite"/>
    </source>
</evidence>
<evidence type="ECO:0000259" key="7">
    <source>
        <dbReference type="PROSITE" id="PS50217"/>
    </source>
</evidence>
<keyword evidence="4" id="KW-0804">Transcription</keyword>
<keyword evidence="2" id="KW-0805">Transcription regulation</keyword>
<dbReference type="GO" id="GO:0003700">
    <property type="term" value="F:DNA-binding transcription factor activity"/>
    <property type="evidence" value="ECO:0007669"/>
    <property type="project" value="InterPro"/>
</dbReference>
<dbReference type="InterPro" id="IPR004827">
    <property type="entry name" value="bZIP"/>
</dbReference>
<dbReference type="AlphaFoldDB" id="A0A8J5HLG2"/>
<evidence type="ECO:0000256" key="4">
    <source>
        <dbReference type="ARBA" id="ARBA00023163"/>
    </source>
</evidence>
<feature type="domain" description="BZIP" evidence="7">
    <location>
        <begin position="40"/>
        <end position="86"/>
    </location>
</feature>
<evidence type="ECO:0000256" key="3">
    <source>
        <dbReference type="ARBA" id="ARBA00023125"/>
    </source>
</evidence>
<dbReference type="OrthoDB" id="551672at2759"/>
<dbReference type="GO" id="GO:0000976">
    <property type="term" value="F:transcription cis-regulatory region binding"/>
    <property type="evidence" value="ECO:0007669"/>
    <property type="project" value="TreeGrafter"/>
</dbReference>
<evidence type="ECO:0000256" key="5">
    <source>
        <dbReference type="ARBA" id="ARBA00023242"/>
    </source>
</evidence>
<comment type="caution">
    <text evidence="8">The sequence shown here is derived from an EMBL/GenBank/DDBJ whole genome shotgun (WGS) entry which is preliminary data.</text>
</comment>
<dbReference type="PROSITE" id="PS50217">
    <property type="entry name" value="BZIP"/>
    <property type="match status" value="1"/>
</dbReference>
<dbReference type="PROSITE" id="PS00036">
    <property type="entry name" value="BZIP_BASIC"/>
    <property type="match status" value="1"/>
</dbReference>
<dbReference type="PANTHER" id="PTHR45764:SF21">
    <property type="entry name" value="OS03G0770000 PROTEIN"/>
    <property type="match status" value="1"/>
</dbReference>
<dbReference type="GO" id="GO:0005634">
    <property type="term" value="C:nucleus"/>
    <property type="evidence" value="ECO:0007669"/>
    <property type="project" value="UniProtKB-SubCell"/>
</dbReference>
<organism evidence="8 9">
    <name type="scientific">Zingiber officinale</name>
    <name type="common">Ginger</name>
    <name type="synonym">Amomum zingiber</name>
    <dbReference type="NCBI Taxonomy" id="94328"/>
    <lineage>
        <taxon>Eukaryota</taxon>
        <taxon>Viridiplantae</taxon>
        <taxon>Streptophyta</taxon>
        <taxon>Embryophyta</taxon>
        <taxon>Tracheophyta</taxon>
        <taxon>Spermatophyta</taxon>
        <taxon>Magnoliopsida</taxon>
        <taxon>Liliopsida</taxon>
        <taxon>Zingiberales</taxon>
        <taxon>Zingiberaceae</taxon>
        <taxon>Zingiber</taxon>
    </lineage>
</organism>
<evidence type="ECO:0000313" key="8">
    <source>
        <dbReference type="EMBL" id="KAG6530053.1"/>
    </source>
</evidence>
<dbReference type="GO" id="GO:0045893">
    <property type="term" value="P:positive regulation of DNA-templated transcription"/>
    <property type="evidence" value="ECO:0007669"/>
    <property type="project" value="TreeGrafter"/>
</dbReference>
<dbReference type="EMBL" id="JACMSC010000003">
    <property type="protein sequence ID" value="KAG6530053.1"/>
    <property type="molecule type" value="Genomic_DNA"/>
</dbReference>
<protein>
    <recommendedName>
        <fullName evidence="7">BZIP domain-containing protein</fullName>
    </recommendedName>
</protein>
<comment type="subcellular location">
    <subcellularLocation>
        <location evidence="1">Nucleus</location>
    </subcellularLocation>
</comment>
<dbReference type="Proteomes" id="UP000734854">
    <property type="component" value="Unassembled WGS sequence"/>
</dbReference>
<sequence length="150" mass="17370">MLLQPHPDAAFDSLDQYWFGSPDPKLESRPGPAEPLSADEHRRLRRKISNRESARRCRMRKQRRLEELRSESARLSSLNQDLAHRVVVASHRCQIFRSENLRLRAEYAALNRRLSELRRFILLLRQLSPASHGGFLTGLPFEEALASLTT</sequence>
<keyword evidence="3" id="KW-0238">DNA-binding</keyword>
<proteinExistence type="predicted"/>
<evidence type="ECO:0000313" key="9">
    <source>
        <dbReference type="Proteomes" id="UP000734854"/>
    </source>
</evidence>
<dbReference type="FunFam" id="1.20.5.170:FF:000020">
    <property type="entry name" value="BZIP transcription factor"/>
    <property type="match status" value="1"/>
</dbReference>
<gene>
    <name evidence="8" type="ORF">ZIOFF_012274</name>
</gene>
<name>A0A8J5HLG2_ZINOF</name>
<keyword evidence="9" id="KW-1185">Reference proteome</keyword>